<evidence type="ECO:0000313" key="10">
    <source>
        <dbReference type="EMBL" id="ODN68133.1"/>
    </source>
</evidence>
<dbReference type="InterPro" id="IPR013766">
    <property type="entry name" value="Thioredoxin_domain"/>
</dbReference>
<dbReference type="PATRIC" id="fig|291169.3.peg.105"/>
<evidence type="ECO:0000259" key="9">
    <source>
        <dbReference type="PROSITE" id="PS51352"/>
    </source>
</evidence>
<evidence type="ECO:0000256" key="5">
    <source>
        <dbReference type="ARBA" id="ARBA00022692"/>
    </source>
</evidence>
<gene>
    <name evidence="10" type="primary">mauD_1</name>
    <name evidence="10" type="ORF">A9E74_00105</name>
</gene>
<reference evidence="10 11" key="1">
    <citation type="submission" date="2016-07" db="EMBL/GenBank/DDBJ databases">
        <title>Draft Genome Sequence of Methylophaga muralis Bur 1.</title>
        <authorList>
            <person name="Vasilenko O.V."/>
            <person name="Doronina N.V."/>
            <person name="Shmareva M.N."/>
            <person name="Tarlachkov S.V."/>
            <person name="Mustakhimov I."/>
            <person name="Trotsenko Y.A."/>
        </authorList>
    </citation>
    <scope>NUCLEOTIDE SEQUENCE [LARGE SCALE GENOMIC DNA]</scope>
    <source>
        <strain evidence="10 11">Bur 1</strain>
    </source>
</reference>
<dbReference type="STRING" id="291169.A9E74_00105"/>
<sequence>MINTLIFLVALLSIIVIVLTIMVFAMARQIGILFERISPIGAMINDSGPQIGAASPSFDLTSLNGGDVKIGYKGDKSTLVFFLSPTCPICNKLLPAIKSIQSAEGSWLNIVLASDGEATKHLEFIEKHAITNFPYVLSQPLGTTYRVSRLPFAVLLNSEGVVLAKGLVNTREQLDSLFNAAETGFASIQELAKQHTIS</sequence>
<evidence type="ECO:0000256" key="7">
    <source>
        <dbReference type="ARBA" id="ARBA00023136"/>
    </source>
</evidence>
<dbReference type="GO" id="GO:0030416">
    <property type="term" value="P:methylamine metabolic process"/>
    <property type="evidence" value="ECO:0007669"/>
    <property type="project" value="InterPro"/>
</dbReference>
<comment type="pathway">
    <text evidence="3">One-carbon metabolism; methylamine degradation.</text>
</comment>
<dbReference type="GO" id="GO:0016209">
    <property type="term" value="F:antioxidant activity"/>
    <property type="evidence" value="ECO:0007669"/>
    <property type="project" value="InterPro"/>
</dbReference>
<feature type="domain" description="Thioredoxin" evidence="9">
    <location>
        <begin position="49"/>
        <end position="183"/>
    </location>
</feature>
<keyword evidence="5 8" id="KW-0812">Transmembrane</keyword>
<feature type="transmembrane region" description="Helical" evidence="8">
    <location>
        <begin position="6"/>
        <end position="27"/>
    </location>
</feature>
<organism evidence="10 11">
    <name type="scientific">Methylophaga muralis</name>
    <dbReference type="NCBI Taxonomy" id="291169"/>
    <lineage>
        <taxon>Bacteria</taxon>
        <taxon>Pseudomonadati</taxon>
        <taxon>Pseudomonadota</taxon>
        <taxon>Gammaproteobacteria</taxon>
        <taxon>Thiotrichales</taxon>
        <taxon>Piscirickettsiaceae</taxon>
        <taxon>Methylophaga</taxon>
    </lineage>
</organism>
<dbReference type="InterPro" id="IPR013478">
    <property type="entry name" value="MeN_DH_accessory"/>
</dbReference>
<comment type="function">
    <text evidence="1">May be specifically involved in the processing, transport, and/or maturation of the MADH beta-subunit.</text>
</comment>
<dbReference type="Proteomes" id="UP000094379">
    <property type="component" value="Unassembled WGS sequence"/>
</dbReference>
<keyword evidence="7 8" id="KW-0472">Membrane</keyword>
<dbReference type="EMBL" id="MCRI01000001">
    <property type="protein sequence ID" value="ODN68133.1"/>
    <property type="molecule type" value="Genomic_DNA"/>
</dbReference>
<comment type="caution">
    <text evidence="10">The sequence shown here is derived from an EMBL/GenBank/DDBJ whole genome shotgun (WGS) entry which is preliminary data.</text>
</comment>
<dbReference type="Gene3D" id="3.40.30.10">
    <property type="entry name" value="Glutaredoxin"/>
    <property type="match status" value="1"/>
</dbReference>
<evidence type="ECO:0000256" key="6">
    <source>
        <dbReference type="ARBA" id="ARBA00022989"/>
    </source>
</evidence>
<dbReference type="GO" id="GO:0016020">
    <property type="term" value="C:membrane"/>
    <property type="evidence" value="ECO:0007669"/>
    <property type="project" value="UniProtKB-SubCell"/>
</dbReference>
<dbReference type="AlphaFoldDB" id="A0A1E3GVQ5"/>
<dbReference type="UniPathway" id="UPA00895"/>
<evidence type="ECO:0000256" key="2">
    <source>
        <dbReference type="ARBA" id="ARBA00004167"/>
    </source>
</evidence>
<evidence type="ECO:0000256" key="8">
    <source>
        <dbReference type="SAM" id="Phobius"/>
    </source>
</evidence>
<dbReference type="SUPFAM" id="SSF52833">
    <property type="entry name" value="Thioredoxin-like"/>
    <property type="match status" value="1"/>
</dbReference>
<evidence type="ECO:0000256" key="4">
    <source>
        <dbReference type="ARBA" id="ARBA00019076"/>
    </source>
</evidence>
<keyword evidence="6 8" id="KW-1133">Transmembrane helix</keyword>
<keyword evidence="11" id="KW-1185">Reference proteome</keyword>
<dbReference type="GO" id="GO:0016491">
    <property type="term" value="F:oxidoreductase activity"/>
    <property type="evidence" value="ECO:0007669"/>
    <property type="project" value="InterPro"/>
</dbReference>
<evidence type="ECO:0000256" key="3">
    <source>
        <dbReference type="ARBA" id="ARBA00004856"/>
    </source>
</evidence>
<dbReference type="RefSeq" id="WP_069294719.1">
    <property type="nucleotide sequence ID" value="NZ_MCRI01000001.1"/>
</dbReference>
<protein>
    <recommendedName>
        <fullName evidence="4">Methylamine utilization protein MauD</fullName>
    </recommendedName>
</protein>
<dbReference type="NCBIfam" id="TIGR02661">
    <property type="entry name" value="MauD"/>
    <property type="match status" value="1"/>
</dbReference>
<evidence type="ECO:0000313" key="11">
    <source>
        <dbReference type="Proteomes" id="UP000094379"/>
    </source>
</evidence>
<proteinExistence type="predicted"/>
<name>A0A1E3GVQ5_9GAMM</name>
<comment type="subcellular location">
    <subcellularLocation>
        <location evidence="2">Membrane</location>
        <topology evidence="2">Single-pass membrane protein</topology>
    </subcellularLocation>
</comment>
<evidence type="ECO:0000256" key="1">
    <source>
        <dbReference type="ARBA" id="ARBA00003475"/>
    </source>
</evidence>
<accession>A0A1E3GVQ5</accession>
<dbReference type="InterPro" id="IPR036249">
    <property type="entry name" value="Thioredoxin-like_sf"/>
</dbReference>
<dbReference type="PROSITE" id="PS51352">
    <property type="entry name" value="THIOREDOXIN_2"/>
    <property type="match status" value="1"/>
</dbReference>
<dbReference type="Pfam" id="PF00578">
    <property type="entry name" value="AhpC-TSA"/>
    <property type="match status" value="1"/>
</dbReference>
<dbReference type="InterPro" id="IPR000866">
    <property type="entry name" value="AhpC/TSA"/>
</dbReference>